<feature type="compositionally biased region" description="Low complexity" evidence="2">
    <location>
        <begin position="127"/>
        <end position="143"/>
    </location>
</feature>
<feature type="compositionally biased region" description="Low complexity" evidence="2">
    <location>
        <begin position="695"/>
        <end position="705"/>
    </location>
</feature>
<evidence type="ECO:0000256" key="2">
    <source>
        <dbReference type="SAM" id="MobiDB-lite"/>
    </source>
</evidence>
<feature type="compositionally biased region" description="Low complexity" evidence="2">
    <location>
        <begin position="213"/>
        <end position="227"/>
    </location>
</feature>
<organism evidence="4 5">
    <name type="scientific">Venustampulla echinocandica</name>
    <dbReference type="NCBI Taxonomy" id="2656787"/>
    <lineage>
        <taxon>Eukaryota</taxon>
        <taxon>Fungi</taxon>
        <taxon>Dikarya</taxon>
        <taxon>Ascomycota</taxon>
        <taxon>Pezizomycotina</taxon>
        <taxon>Leotiomycetes</taxon>
        <taxon>Helotiales</taxon>
        <taxon>Pleuroascaceae</taxon>
        <taxon>Venustampulla</taxon>
    </lineage>
</organism>
<feature type="compositionally biased region" description="Pro residues" evidence="2">
    <location>
        <begin position="104"/>
        <end position="126"/>
    </location>
</feature>
<protein>
    <recommendedName>
        <fullName evidence="3">CCHC-type domain-containing protein</fullName>
    </recommendedName>
</protein>
<dbReference type="GO" id="GO:0003676">
    <property type="term" value="F:nucleic acid binding"/>
    <property type="evidence" value="ECO:0007669"/>
    <property type="project" value="InterPro"/>
</dbReference>
<keyword evidence="1" id="KW-0479">Metal-binding</keyword>
<dbReference type="GeneID" id="43602929"/>
<evidence type="ECO:0000313" key="5">
    <source>
        <dbReference type="Proteomes" id="UP000254866"/>
    </source>
</evidence>
<evidence type="ECO:0000313" key="4">
    <source>
        <dbReference type="EMBL" id="RDL30735.1"/>
    </source>
</evidence>
<feature type="compositionally biased region" description="Polar residues" evidence="2">
    <location>
        <begin position="891"/>
        <end position="901"/>
    </location>
</feature>
<keyword evidence="1" id="KW-0862">Zinc</keyword>
<feature type="compositionally biased region" description="Polar residues" evidence="2">
    <location>
        <begin position="809"/>
        <end position="839"/>
    </location>
</feature>
<feature type="region of interest" description="Disordered" evidence="2">
    <location>
        <begin position="574"/>
        <end position="594"/>
    </location>
</feature>
<keyword evidence="1" id="KW-0863">Zinc-finger</keyword>
<feature type="compositionally biased region" description="Polar residues" evidence="2">
    <location>
        <begin position="848"/>
        <end position="876"/>
    </location>
</feature>
<feature type="compositionally biased region" description="Polar residues" evidence="2">
    <location>
        <begin position="162"/>
        <end position="175"/>
    </location>
</feature>
<evidence type="ECO:0000256" key="1">
    <source>
        <dbReference type="PROSITE-ProRule" id="PRU00047"/>
    </source>
</evidence>
<dbReference type="SMART" id="SM00343">
    <property type="entry name" value="ZnF_C2HC"/>
    <property type="match status" value="1"/>
</dbReference>
<dbReference type="GO" id="GO:0008270">
    <property type="term" value="F:zinc ion binding"/>
    <property type="evidence" value="ECO:0007669"/>
    <property type="project" value="UniProtKB-KW"/>
</dbReference>
<feature type="region of interest" description="Disordered" evidence="2">
    <location>
        <begin position="489"/>
        <end position="559"/>
    </location>
</feature>
<comment type="caution">
    <text evidence="4">The sequence shown here is derived from an EMBL/GenBank/DDBJ whole genome shotgun (WGS) entry which is preliminary data.</text>
</comment>
<sequence length="957" mass="102151">MSAPWAQGGQLPTAAKPSHGNRPPICFNCGREGHFMIACPEPSRQAPKGPVAFPHHVALNIRHLEMPVAKWRSSVPCPNILLFVIVSAPNSGLQNGNRSSSFAPPAPQYQPYPGPAPPPQAFPPQHGPVQTPYPNYPPTQQYGPPAPQYTHPQPVHQPYSAPVNSQYGNYGNQQPPYNPYSGANGSGQYAGPAQPNGPPQYGPPQYGPPQPANPYQQPQNAYPPSHGGNYGGNYGPPNFQAPPQRWNNTPSVPGPGSAPPYHRQQRAYSDSGYHSATPGFQAHSHQPRQERHGSQSLQQTPRTPASNVGSIQQPTPKVAQAAPFVPGTRSKSSSRASTPHGRRESVVSSVLKEAARGIANPTVKGGEGSSQQQEDGDESDAEGQFNWALECIFKEPHIPETVGLAQPLSTNFAMTPVPLLDSKSSISVSRYARKDNLKEFTRDIRSAPQWSFLKDDPAFSDINLDAPLIPLDDIPAWIAARHGMIEDAEGDLETSRKRARSGETEDGHEDLQGDVDNQIVLEAAFEPEDDAPPSKRQKGEDVEEQLEDRPETPGTPMVTTPVLAARIGTPCVATDDDVWAPQPGEGAASATPAQDPTEALLASLGVSGAPKPVKKDSLPPYQAPPEERIHVPHGGPTFPSSHQHINQAPPSNFPANPPINKGFNNAPAMQPQFGPPSNSQYVNHPPPQPHPAVHPPYANNQQYQPQFPPPANPQYHNGVPHNASHAGPQYGPPESSPYGPQQHGNPPYGPPTNPSPFNGPVTNGPYGATPLNHAPQYGTGPLQNGTYNPQPYKQHPNYGSGPTNGYGNGVQENYGNGPPSQQVYGANIQSSPPSRQDSGYASAGGPYSNVSGQNGFENQKTPPSDGNPNYGYSSAVNPGASVQAGPAAESMSRSNSNTGDQDGSPLSPMSQEILGKLSQPAQKLGNGKKADPLRQVDDTRKLKRPAPVVAEAYSRRW</sequence>
<feature type="region of interest" description="Disordered" evidence="2">
    <location>
        <begin position="607"/>
        <end position="957"/>
    </location>
</feature>
<dbReference type="SUPFAM" id="SSF57756">
    <property type="entry name" value="Retrovirus zinc finger-like domains"/>
    <property type="match status" value="1"/>
</dbReference>
<dbReference type="InterPro" id="IPR036875">
    <property type="entry name" value="Znf_CCHC_sf"/>
</dbReference>
<feature type="compositionally biased region" description="Basic and acidic residues" evidence="2">
    <location>
        <begin position="493"/>
        <end position="511"/>
    </location>
</feature>
<evidence type="ECO:0000259" key="3">
    <source>
        <dbReference type="PROSITE" id="PS50158"/>
    </source>
</evidence>
<dbReference type="Proteomes" id="UP000254866">
    <property type="component" value="Unassembled WGS sequence"/>
</dbReference>
<dbReference type="RefSeq" id="XP_031865111.1">
    <property type="nucleotide sequence ID" value="XM_032018703.1"/>
</dbReference>
<feature type="region of interest" description="Disordered" evidence="2">
    <location>
        <begin position="93"/>
        <end position="381"/>
    </location>
</feature>
<feature type="compositionally biased region" description="Polar residues" evidence="2">
    <location>
        <begin position="638"/>
        <end position="650"/>
    </location>
</feature>
<dbReference type="InterPro" id="IPR001878">
    <property type="entry name" value="Znf_CCHC"/>
</dbReference>
<feature type="compositionally biased region" description="Polar residues" evidence="2">
    <location>
        <begin position="294"/>
        <end position="315"/>
    </location>
</feature>
<dbReference type="STRING" id="2656787.A0A370TAA6"/>
<feature type="compositionally biased region" description="Basic and acidic residues" evidence="2">
    <location>
        <begin position="928"/>
        <end position="940"/>
    </location>
</feature>
<keyword evidence="5" id="KW-1185">Reference proteome</keyword>
<gene>
    <name evidence="4" type="ORF">BP5553_10080</name>
</gene>
<dbReference type="Pfam" id="PF00098">
    <property type="entry name" value="zf-CCHC"/>
    <property type="match status" value="1"/>
</dbReference>
<reference evidence="4 5" key="1">
    <citation type="journal article" date="2018" name="IMA Fungus">
        <title>IMA Genome-F 9: Draft genome sequence of Annulohypoxylon stygium, Aspergillus mulundensis, Berkeleyomyces basicola (syn. Thielaviopsis basicola), Ceratocystis smalleyi, two Cercospora beticola strains, Coleophoma cylindrospora, Fusarium fracticaudum, Phialophora cf. hyalina, and Morchella septimelata.</title>
        <authorList>
            <person name="Wingfield B.D."/>
            <person name="Bills G.F."/>
            <person name="Dong Y."/>
            <person name="Huang W."/>
            <person name="Nel W.J."/>
            <person name="Swalarsk-Parry B.S."/>
            <person name="Vaghefi N."/>
            <person name="Wilken P.M."/>
            <person name="An Z."/>
            <person name="de Beer Z.W."/>
            <person name="De Vos L."/>
            <person name="Chen L."/>
            <person name="Duong T.A."/>
            <person name="Gao Y."/>
            <person name="Hammerbacher A."/>
            <person name="Kikkert J.R."/>
            <person name="Li Y."/>
            <person name="Li H."/>
            <person name="Li K."/>
            <person name="Li Q."/>
            <person name="Liu X."/>
            <person name="Ma X."/>
            <person name="Naidoo K."/>
            <person name="Pethybridge S.J."/>
            <person name="Sun J."/>
            <person name="Steenkamp E.T."/>
            <person name="van der Nest M.A."/>
            <person name="van Wyk S."/>
            <person name="Wingfield M.J."/>
            <person name="Xiong C."/>
            <person name="Yue Q."/>
            <person name="Zhang X."/>
        </authorList>
    </citation>
    <scope>NUCLEOTIDE SEQUENCE [LARGE SCALE GENOMIC DNA]</scope>
    <source>
        <strain evidence="4 5">BP 5553</strain>
    </source>
</reference>
<dbReference type="AlphaFoldDB" id="A0A370TAA6"/>
<feature type="compositionally biased region" description="Pro residues" evidence="2">
    <location>
        <begin position="195"/>
        <end position="212"/>
    </location>
</feature>
<dbReference type="PROSITE" id="PS50158">
    <property type="entry name" value="ZF_CCHC"/>
    <property type="match status" value="1"/>
</dbReference>
<feature type="compositionally biased region" description="Polar residues" evidence="2">
    <location>
        <begin position="781"/>
        <end position="791"/>
    </location>
</feature>
<name>A0A370TAA6_9HELO</name>
<accession>A0A370TAA6</accession>
<feature type="compositionally biased region" description="Pro residues" evidence="2">
    <location>
        <begin position="684"/>
        <end position="694"/>
    </location>
</feature>
<dbReference type="EMBL" id="NPIC01000014">
    <property type="protein sequence ID" value="RDL30735.1"/>
    <property type="molecule type" value="Genomic_DNA"/>
</dbReference>
<proteinExistence type="predicted"/>
<dbReference type="OrthoDB" id="3550095at2759"/>
<feature type="domain" description="CCHC-type" evidence="3">
    <location>
        <begin position="26"/>
        <end position="41"/>
    </location>
</feature>